<evidence type="ECO:0000256" key="1">
    <source>
        <dbReference type="SAM" id="Coils"/>
    </source>
</evidence>
<keyword evidence="1" id="KW-0175">Coiled coil</keyword>
<dbReference type="Pfam" id="PF11957">
    <property type="entry name" value="efThoc1"/>
    <property type="match status" value="1"/>
</dbReference>
<evidence type="ECO:0000256" key="2">
    <source>
        <dbReference type="SAM" id="MobiDB-lite"/>
    </source>
</evidence>
<feature type="compositionally biased region" description="Basic and acidic residues" evidence="2">
    <location>
        <begin position="658"/>
        <end position="706"/>
    </location>
</feature>
<feature type="compositionally biased region" description="Acidic residues" evidence="2">
    <location>
        <begin position="624"/>
        <end position="636"/>
    </location>
</feature>
<gene>
    <name evidence="3" type="ORF">SAMEA4029009_CIC11G00000002509</name>
</gene>
<accession>A0A1L0BL62</accession>
<feature type="compositionally biased region" description="Basic and acidic residues" evidence="2">
    <location>
        <begin position="637"/>
        <end position="648"/>
    </location>
</feature>
<protein>
    <submittedName>
        <fullName evidence="3">CIC11C00000002509</fullName>
    </submittedName>
</protein>
<feature type="coiled-coil region" evidence="1">
    <location>
        <begin position="558"/>
        <end position="592"/>
    </location>
</feature>
<proteinExistence type="predicted"/>
<feature type="region of interest" description="Disordered" evidence="2">
    <location>
        <begin position="624"/>
        <end position="759"/>
    </location>
</feature>
<evidence type="ECO:0000313" key="3">
    <source>
        <dbReference type="EMBL" id="SGZ51939.1"/>
    </source>
</evidence>
<organism evidence="3 4">
    <name type="scientific">Sungouiella intermedia</name>
    <dbReference type="NCBI Taxonomy" id="45354"/>
    <lineage>
        <taxon>Eukaryota</taxon>
        <taxon>Fungi</taxon>
        <taxon>Dikarya</taxon>
        <taxon>Ascomycota</taxon>
        <taxon>Saccharomycotina</taxon>
        <taxon>Pichiomycetes</taxon>
        <taxon>Metschnikowiaceae</taxon>
        <taxon>Sungouiella</taxon>
    </lineage>
</organism>
<dbReference type="EMBL" id="LT635765">
    <property type="protein sequence ID" value="SGZ51939.1"/>
    <property type="molecule type" value="Genomic_DNA"/>
</dbReference>
<reference evidence="3 4" key="1">
    <citation type="submission" date="2016-10" db="EMBL/GenBank/DDBJ databases">
        <authorList>
            <person name="de Groot N.N."/>
        </authorList>
    </citation>
    <scope>NUCLEOTIDE SEQUENCE [LARGE SCALE GENOMIC DNA]</scope>
    <source>
        <strain evidence="3 4">PYCC 4715</strain>
    </source>
</reference>
<dbReference type="AlphaFoldDB" id="A0A1L0BL62"/>
<sequence>MSILDSETMSVSNDIDEVLQAVLTFLDAEIGRFTQPILQNPVPDAKLGDILDTLEAILSNSNVPSEFDQTTDADGATLDKITQFNSALALQWRSFVIRTGLVKVADTLLGRIRSNNHDEKLQTFKDFAVSTAHWDALNELLLLLDLLVALAGKETVFPSARGDFYHVLTIVVESLTSLSSDILEVFWYALESRQTAISDSVFNPKTTLDRIAMLGICNGITDKYYRRGKTGKYDSYQKDTFNDKLHARVRTFLSGLLLFDDLTGLNKYFSIANRVNREPHLGMAKTGDDELLQDILQFYRLLRDPYAYLKNPRMLSKQVDSLDRLYGYLLDEEAKYAKKHPSRDIYKVKEDLLESKKASLSNKHKNAVFFSENYWLSPFEEIQRGQQFDSVKAEDQRVALKRFDSSKFRQLLLLQMYMVSSFFLELQSSRKRSTLVKAGAPASTKHVAEDSTPELLVKTFVKIKREIPSLIRAWDTQLSFLLQHISQSEEFWWSWLIWGKNKDGKPLLNETSISEEEANAAKQKFDAFAPYKTKRYFNTHATPQLSRKMRTKTGLSLLEDSDRDVQDYDHRIEELSERLASEQDAKVKLELEEERSVLLWKKAKTRRSAEWLLVSEVVDPDILGVEEEEVPEENEVKDEKPSEVRNEDVNAANDEETKELKDLESGEKAGEDKADPSHTLEKVKGPESKENSEPKKENLGNGKEKDEQMEDAEVQPEIASTTTHLAAKEDQAQNGETSQSRKRARSPEEEDGTKRAKTD</sequence>
<evidence type="ECO:0000313" key="4">
    <source>
        <dbReference type="Proteomes" id="UP000182259"/>
    </source>
</evidence>
<dbReference type="Proteomes" id="UP000182259">
    <property type="component" value="Chromosome II"/>
</dbReference>
<name>A0A1L0BL62_9ASCO</name>
<dbReference type="InterPro" id="IPR021861">
    <property type="entry name" value="THO_THOC1"/>
</dbReference>